<dbReference type="Gene3D" id="1.10.8.10">
    <property type="entry name" value="DNA helicase RuvA subunit, C-terminal domain"/>
    <property type="match status" value="1"/>
</dbReference>
<feature type="domain" description="Nascent polypeptide-associated complex subunit alpha-like UBA" evidence="2">
    <location>
        <begin position="77"/>
        <end position="117"/>
    </location>
</feature>
<proteinExistence type="predicted"/>
<sequence length="118" mass="13447">MTTEEEQVEEPDQEDDSKKDKSKKHDSGAADLEKVTDFVEETEISAQSIGDAMNKLTEKKTKERAEFIAREKELSKIKISKEDVDLIVLEMEIGRSLAERKLREHKGDIVEALVELTN</sequence>
<dbReference type="EMBL" id="UYJE01004007">
    <property type="protein sequence ID" value="VDI24206.1"/>
    <property type="molecule type" value="Genomic_DNA"/>
</dbReference>
<dbReference type="CDD" id="cd14361">
    <property type="entry name" value="UBA_HYPK"/>
    <property type="match status" value="1"/>
</dbReference>
<organism evidence="3 4">
    <name type="scientific">Mytilus galloprovincialis</name>
    <name type="common">Mediterranean mussel</name>
    <dbReference type="NCBI Taxonomy" id="29158"/>
    <lineage>
        <taxon>Eukaryota</taxon>
        <taxon>Metazoa</taxon>
        <taxon>Spiralia</taxon>
        <taxon>Lophotrochozoa</taxon>
        <taxon>Mollusca</taxon>
        <taxon>Bivalvia</taxon>
        <taxon>Autobranchia</taxon>
        <taxon>Pteriomorphia</taxon>
        <taxon>Mytilida</taxon>
        <taxon>Mytiloidea</taxon>
        <taxon>Mytilidae</taxon>
        <taxon>Mytilinae</taxon>
        <taxon>Mytilus</taxon>
    </lineage>
</organism>
<dbReference type="OrthoDB" id="285219at2759"/>
<reference evidence="3" key="1">
    <citation type="submission" date="2018-11" db="EMBL/GenBank/DDBJ databases">
        <authorList>
            <person name="Alioto T."/>
            <person name="Alioto T."/>
        </authorList>
    </citation>
    <scope>NUCLEOTIDE SEQUENCE</scope>
</reference>
<dbReference type="GO" id="GO:0050821">
    <property type="term" value="P:protein stabilization"/>
    <property type="evidence" value="ECO:0007669"/>
    <property type="project" value="TreeGrafter"/>
</dbReference>
<dbReference type="InterPro" id="IPR038922">
    <property type="entry name" value="HYPK_UBA"/>
</dbReference>
<dbReference type="PANTHER" id="PTHR31184:SF2">
    <property type="entry name" value="HUNTINGTIN-INTERACTING PROTEIN K"/>
    <property type="match status" value="1"/>
</dbReference>
<protein>
    <recommendedName>
        <fullName evidence="2">Nascent polypeptide-associated complex subunit alpha-like UBA domain-containing protein</fullName>
    </recommendedName>
</protein>
<evidence type="ECO:0000313" key="3">
    <source>
        <dbReference type="EMBL" id="VDI24206.1"/>
    </source>
</evidence>
<feature type="compositionally biased region" description="Acidic residues" evidence="1">
    <location>
        <begin position="1"/>
        <end position="15"/>
    </location>
</feature>
<dbReference type="PANTHER" id="PTHR31184">
    <property type="entry name" value="HUNTINGTIN-INTERACTING PROTEIN K FAMILY MEMBER"/>
    <property type="match status" value="1"/>
</dbReference>
<evidence type="ECO:0000256" key="1">
    <source>
        <dbReference type="SAM" id="MobiDB-lite"/>
    </source>
</evidence>
<accession>A0A8B6DV99</accession>
<dbReference type="Proteomes" id="UP000596742">
    <property type="component" value="Unassembled WGS sequence"/>
</dbReference>
<feature type="compositionally biased region" description="Basic and acidic residues" evidence="1">
    <location>
        <begin position="16"/>
        <end position="36"/>
    </location>
</feature>
<evidence type="ECO:0000259" key="2">
    <source>
        <dbReference type="Pfam" id="PF19026"/>
    </source>
</evidence>
<dbReference type="AlphaFoldDB" id="A0A8B6DV99"/>
<comment type="caution">
    <text evidence="3">The sequence shown here is derived from an EMBL/GenBank/DDBJ whole genome shotgun (WGS) entry which is preliminary data.</text>
</comment>
<evidence type="ECO:0000313" key="4">
    <source>
        <dbReference type="Proteomes" id="UP000596742"/>
    </source>
</evidence>
<gene>
    <name evidence="3" type="ORF">MGAL_10B042351</name>
</gene>
<dbReference type="GO" id="GO:0043066">
    <property type="term" value="P:negative regulation of apoptotic process"/>
    <property type="evidence" value="ECO:0007669"/>
    <property type="project" value="TreeGrafter"/>
</dbReference>
<feature type="region of interest" description="Disordered" evidence="1">
    <location>
        <begin position="1"/>
        <end position="36"/>
    </location>
</feature>
<keyword evidence="4" id="KW-1185">Reference proteome</keyword>
<dbReference type="InterPro" id="IPR052617">
    <property type="entry name" value="Huntingtin-int_K"/>
</dbReference>
<dbReference type="Pfam" id="PF19026">
    <property type="entry name" value="UBA_HYPK"/>
    <property type="match status" value="1"/>
</dbReference>
<name>A0A8B6DV99_MYTGA</name>
<dbReference type="InterPro" id="IPR044034">
    <property type="entry name" value="NAC-like_UBA"/>
</dbReference>